<dbReference type="Pfam" id="PF19739">
    <property type="entry name" value="DUF6228"/>
    <property type="match status" value="1"/>
</dbReference>
<proteinExistence type="predicted"/>
<protein>
    <submittedName>
        <fullName evidence="1">DUF6228 family protein</fullName>
    </submittedName>
</protein>
<gene>
    <name evidence="1" type="ORF">ACFFJG_15055</name>
</gene>
<dbReference type="EMBL" id="JBHLXH010000002">
    <property type="protein sequence ID" value="MFC0223804.1"/>
    <property type="molecule type" value="Genomic_DNA"/>
</dbReference>
<evidence type="ECO:0000313" key="2">
    <source>
        <dbReference type="Proteomes" id="UP001589698"/>
    </source>
</evidence>
<dbReference type="RefSeq" id="WP_378519600.1">
    <property type="nucleotide sequence ID" value="NZ_CBCSDI010000065.1"/>
</dbReference>
<organism evidence="1 2">
    <name type="scientific">Nocardioides zeicaulis</name>
    <dbReference type="NCBI Taxonomy" id="1776857"/>
    <lineage>
        <taxon>Bacteria</taxon>
        <taxon>Bacillati</taxon>
        <taxon>Actinomycetota</taxon>
        <taxon>Actinomycetes</taxon>
        <taxon>Propionibacteriales</taxon>
        <taxon>Nocardioidaceae</taxon>
        <taxon>Nocardioides</taxon>
    </lineage>
</organism>
<name>A0ABV6E494_9ACTN</name>
<evidence type="ECO:0000313" key="1">
    <source>
        <dbReference type="EMBL" id="MFC0223804.1"/>
    </source>
</evidence>
<dbReference type="Proteomes" id="UP001589698">
    <property type="component" value="Unassembled WGS sequence"/>
</dbReference>
<comment type="caution">
    <text evidence="1">The sequence shown here is derived from an EMBL/GenBank/DDBJ whole genome shotgun (WGS) entry which is preliminary data.</text>
</comment>
<dbReference type="InterPro" id="IPR046196">
    <property type="entry name" value="DUF6228"/>
</dbReference>
<accession>A0ABV6E494</accession>
<reference evidence="1 2" key="1">
    <citation type="submission" date="2024-09" db="EMBL/GenBank/DDBJ databases">
        <authorList>
            <person name="Sun Q."/>
            <person name="Mori K."/>
        </authorList>
    </citation>
    <scope>NUCLEOTIDE SEQUENCE [LARGE SCALE GENOMIC DNA]</scope>
    <source>
        <strain evidence="1 2">CCM 8654</strain>
    </source>
</reference>
<keyword evidence="2" id="KW-1185">Reference proteome</keyword>
<sequence length="156" mass="17594">MLRRNDEDQTLELSWEQGERRAVIRFSEPRFRYRDKSDPLHADDDIVEYTVHLEGNGLDASAVLVSLDTAGHGLARFLDDLAYDFRGGDGTRTWRNADRDLSVGATWSSRGHVSLDWHLTPSSYDKWSAHVVVEVEGGEEMVRLAAGLRNFFGSAV</sequence>